<dbReference type="HAMAP" id="MF_01394">
    <property type="entry name" value="NDH1_NuoA"/>
    <property type="match status" value="1"/>
</dbReference>
<dbReference type="AlphaFoldDB" id="A0A4Q0XZB6"/>
<reference evidence="13 14" key="1">
    <citation type="submission" date="2017-10" db="EMBL/GenBank/DDBJ databases">
        <title>Genomics of the genus Arcobacter.</title>
        <authorList>
            <person name="Perez-Cataluna A."/>
            <person name="Figueras M.J."/>
        </authorList>
    </citation>
    <scope>NUCLEOTIDE SEQUENCE [LARGE SCALE GENOMIC DNA]</scope>
    <source>
        <strain evidence="13 14">DSM 24636</strain>
    </source>
</reference>
<evidence type="ECO:0000256" key="4">
    <source>
        <dbReference type="ARBA" id="ARBA00022475"/>
    </source>
</evidence>
<comment type="subcellular location">
    <subcellularLocation>
        <location evidence="11 12">Cell membrane</location>
        <topology evidence="11 12">Multi-pass membrane protein</topology>
    </subcellularLocation>
    <subcellularLocation>
        <location evidence="1">Membrane</location>
        <topology evidence="1">Multi-pass membrane protein</topology>
    </subcellularLocation>
</comment>
<keyword evidence="14" id="KW-1185">Reference proteome</keyword>
<comment type="caution">
    <text evidence="13">The sequence shown here is derived from an EMBL/GenBank/DDBJ whole genome shotgun (WGS) entry which is preliminary data.</text>
</comment>
<keyword evidence="3 11" id="KW-0813">Transport</keyword>
<dbReference type="PANTHER" id="PTHR11058">
    <property type="entry name" value="NADH-UBIQUINONE OXIDOREDUCTASE CHAIN 3"/>
    <property type="match status" value="1"/>
</dbReference>
<comment type="catalytic activity">
    <reaction evidence="11 12">
        <text>a quinone + NADH + 5 H(+)(in) = a quinol + NAD(+) + 4 H(+)(out)</text>
        <dbReference type="Rhea" id="RHEA:57888"/>
        <dbReference type="ChEBI" id="CHEBI:15378"/>
        <dbReference type="ChEBI" id="CHEBI:24646"/>
        <dbReference type="ChEBI" id="CHEBI:57540"/>
        <dbReference type="ChEBI" id="CHEBI:57945"/>
        <dbReference type="ChEBI" id="CHEBI:132124"/>
    </reaction>
</comment>
<name>A0A4Q0XZB6_9BACT</name>
<dbReference type="InterPro" id="IPR000440">
    <property type="entry name" value="NADH_UbQ/plastoQ_OxRdtase_su3"/>
</dbReference>
<dbReference type="GO" id="GO:0048038">
    <property type="term" value="F:quinone binding"/>
    <property type="evidence" value="ECO:0007669"/>
    <property type="project" value="UniProtKB-KW"/>
</dbReference>
<dbReference type="GO" id="GO:0050136">
    <property type="term" value="F:NADH dehydrogenase (quinone) (non-electrogenic) activity"/>
    <property type="evidence" value="ECO:0007669"/>
    <property type="project" value="UniProtKB-UniRule"/>
</dbReference>
<dbReference type="EMBL" id="PDKO01000005">
    <property type="protein sequence ID" value="RXJ63026.1"/>
    <property type="molecule type" value="Genomic_DNA"/>
</dbReference>
<dbReference type="OrthoDB" id="9791970at2"/>
<evidence type="ECO:0000256" key="2">
    <source>
        <dbReference type="ARBA" id="ARBA00008472"/>
    </source>
</evidence>
<comment type="function">
    <text evidence="11">NDH-1 shuttles electrons from NADH, via FMN and iron-sulfur (Fe-S) centers, to quinones in the respiratory chain. The immediate electron acceptor for the enzyme in this species is believed to be ubiquinone. Couples the redox reaction to proton translocation (for every two electrons transferred, four hydrogen ions are translocated across the cytoplasmic membrane), and thus conserves the redox energy in a proton gradient.</text>
</comment>
<dbReference type="InterPro" id="IPR023043">
    <property type="entry name" value="NAD(P)H_OxRDtase_bac/plastid"/>
</dbReference>
<dbReference type="Gene3D" id="1.20.58.1610">
    <property type="entry name" value="NADH:ubiquinone/plastoquinone oxidoreductase, chain 3"/>
    <property type="match status" value="1"/>
</dbReference>
<keyword evidence="11" id="KW-0830">Ubiquinone</keyword>
<feature type="transmembrane region" description="Helical" evidence="11">
    <location>
        <begin position="62"/>
        <end position="83"/>
    </location>
</feature>
<organism evidence="13 14">
    <name type="scientific">Halarcobacter anaerophilus</name>
    <dbReference type="NCBI Taxonomy" id="877500"/>
    <lineage>
        <taxon>Bacteria</taxon>
        <taxon>Pseudomonadati</taxon>
        <taxon>Campylobacterota</taxon>
        <taxon>Epsilonproteobacteria</taxon>
        <taxon>Campylobacterales</taxon>
        <taxon>Arcobacteraceae</taxon>
        <taxon>Halarcobacter</taxon>
    </lineage>
</organism>
<accession>A0A4Q0XZB6</accession>
<keyword evidence="5 11" id="KW-0812">Transmembrane</keyword>
<dbReference type="RefSeq" id="WP_129081941.1">
    <property type="nucleotide sequence ID" value="NZ_CP041070.1"/>
</dbReference>
<proteinExistence type="inferred from homology"/>
<evidence type="ECO:0000256" key="3">
    <source>
        <dbReference type="ARBA" id="ARBA00022448"/>
    </source>
</evidence>
<sequence length="120" mass="13521">MSTHLILSSVIFVALALILVGVFLLTRYLGPNKTEDKLKNTVYESGVTNPVGSTNIRFSVKFYLVAIGFLLFDVEIIFMFPWAVNILELGFAGIIKMFIFIGLLFAGLIYMYKKKALSWD</sequence>
<evidence type="ECO:0000256" key="7">
    <source>
        <dbReference type="ARBA" id="ARBA00022967"/>
    </source>
</evidence>
<dbReference type="STRING" id="877500.GCA_000935065_01757"/>
<dbReference type="Proteomes" id="UP000290191">
    <property type="component" value="Unassembled WGS sequence"/>
</dbReference>
<keyword evidence="8 11" id="KW-1133">Transmembrane helix</keyword>
<dbReference type="EC" id="7.1.1.-" evidence="11"/>
<evidence type="ECO:0000256" key="1">
    <source>
        <dbReference type="ARBA" id="ARBA00004141"/>
    </source>
</evidence>
<keyword evidence="9 11" id="KW-0520">NAD</keyword>
<keyword evidence="7 11" id="KW-1278">Translocase</keyword>
<evidence type="ECO:0000313" key="14">
    <source>
        <dbReference type="Proteomes" id="UP000290191"/>
    </source>
</evidence>
<evidence type="ECO:0000256" key="9">
    <source>
        <dbReference type="ARBA" id="ARBA00023027"/>
    </source>
</evidence>
<dbReference type="GO" id="GO:0005886">
    <property type="term" value="C:plasma membrane"/>
    <property type="evidence" value="ECO:0007669"/>
    <property type="project" value="UniProtKB-SubCell"/>
</dbReference>
<dbReference type="PANTHER" id="PTHR11058:SF22">
    <property type="entry name" value="NADH-QUINONE OXIDOREDUCTASE SUBUNIT A"/>
    <property type="match status" value="1"/>
</dbReference>
<comment type="subunit">
    <text evidence="11">NDH-1 is composed of 14 different subunits. Subunits NuoA, H, J, K, L, M, N constitute the membrane sector of the complex.</text>
</comment>
<evidence type="ECO:0000256" key="6">
    <source>
        <dbReference type="ARBA" id="ARBA00022719"/>
    </source>
</evidence>
<gene>
    <name evidence="11" type="primary">nuoA</name>
    <name evidence="13" type="ORF">CRV06_07125</name>
</gene>
<evidence type="ECO:0000256" key="12">
    <source>
        <dbReference type="RuleBase" id="RU003639"/>
    </source>
</evidence>
<keyword evidence="6 11" id="KW-0874">Quinone</keyword>
<evidence type="ECO:0000256" key="10">
    <source>
        <dbReference type="ARBA" id="ARBA00023136"/>
    </source>
</evidence>
<dbReference type="Pfam" id="PF00507">
    <property type="entry name" value="Oxidored_q4"/>
    <property type="match status" value="1"/>
</dbReference>
<feature type="transmembrane region" description="Helical" evidence="11">
    <location>
        <begin position="6"/>
        <end position="29"/>
    </location>
</feature>
<comment type="similarity">
    <text evidence="2 11 12">Belongs to the complex I subunit 3 family.</text>
</comment>
<keyword evidence="10 11" id="KW-0472">Membrane</keyword>
<dbReference type="GO" id="GO:0008137">
    <property type="term" value="F:NADH dehydrogenase (ubiquinone) activity"/>
    <property type="evidence" value="ECO:0007669"/>
    <property type="project" value="InterPro"/>
</dbReference>
<evidence type="ECO:0000256" key="8">
    <source>
        <dbReference type="ARBA" id="ARBA00022989"/>
    </source>
</evidence>
<evidence type="ECO:0000313" key="13">
    <source>
        <dbReference type="EMBL" id="RXJ63026.1"/>
    </source>
</evidence>
<protein>
    <recommendedName>
        <fullName evidence="11">NADH-quinone oxidoreductase subunit A</fullName>
        <ecNumber evidence="11">7.1.1.-</ecNumber>
    </recommendedName>
    <alternativeName>
        <fullName evidence="11">NADH dehydrogenase I subunit A</fullName>
    </alternativeName>
    <alternativeName>
        <fullName evidence="11">NDH-1 subunit A</fullName>
    </alternativeName>
    <alternativeName>
        <fullName evidence="11">NUO1</fullName>
    </alternativeName>
</protein>
<evidence type="ECO:0000256" key="11">
    <source>
        <dbReference type="HAMAP-Rule" id="MF_01394"/>
    </source>
</evidence>
<feature type="transmembrane region" description="Helical" evidence="11">
    <location>
        <begin position="89"/>
        <end position="112"/>
    </location>
</feature>
<dbReference type="GO" id="GO:0030964">
    <property type="term" value="C:NADH dehydrogenase complex"/>
    <property type="evidence" value="ECO:0007669"/>
    <property type="project" value="TreeGrafter"/>
</dbReference>
<evidence type="ECO:0000256" key="5">
    <source>
        <dbReference type="ARBA" id="ARBA00022692"/>
    </source>
</evidence>
<dbReference type="InterPro" id="IPR038430">
    <property type="entry name" value="NDAH_ubi_oxred_su3_sf"/>
</dbReference>
<keyword evidence="4 11" id="KW-1003">Cell membrane</keyword>